<feature type="compositionally biased region" description="Polar residues" evidence="1">
    <location>
        <begin position="642"/>
        <end position="652"/>
    </location>
</feature>
<feature type="compositionally biased region" description="Basic residues" evidence="1">
    <location>
        <begin position="527"/>
        <end position="538"/>
    </location>
</feature>
<organism evidence="2 3">
    <name type="scientific">Hortaea werneckii</name>
    <name type="common">Black yeast</name>
    <name type="synonym">Cladosporium werneckii</name>
    <dbReference type="NCBI Taxonomy" id="91943"/>
    <lineage>
        <taxon>Eukaryota</taxon>
        <taxon>Fungi</taxon>
        <taxon>Dikarya</taxon>
        <taxon>Ascomycota</taxon>
        <taxon>Pezizomycotina</taxon>
        <taxon>Dothideomycetes</taxon>
        <taxon>Dothideomycetidae</taxon>
        <taxon>Mycosphaerellales</taxon>
        <taxon>Teratosphaeriaceae</taxon>
        <taxon>Hortaea</taxon>
    </lineage>
</organism>
<feature type="compositionally biased region" description="Polar residues" evidence="1">
    <location>
        <begin position="351"/>
        <end position="360"/>
    </location>
</feature>
<proteinExistence type="predicted"/>
<dbReference type="AlphaFoldDB" id="A0A3M7EXS7"/>
<feature type="compositionally biased region" description="Gly residues" evidence="1">
    <location>
        <begin position="924"/>
        <end position="933"/>
    </location>
</feature>
<sequence length="981" mass="104508">MLHAKPPPPPSSSSTRDDSARRSSALLSIPSAMKTRKNFSFDIPRLKLGPSKADNRAFPTQLNVDPESPPVTPKSVRPPLSPIVEAELRASCAYVLQNFRPSHVVYNEHTAPAAPQKAQLDYATIKESVPKDMQRPTHRPISKISARSNEKPSSEPEAGESEAMSPVGLRPRSHVPADDALKLDKLRRADSQSRARSRAEQLMGGAPSKAPPPTTRQRSDSHVHTLSSQAKAEPTERPRTAARTESTETTGSTPQTDTTDYPWSDEKSSTGMTSAAVTPARGSKRTSSQALQGGSESGSVPKPEPMTDDWMRQELDKFKKAQDERQQHQQQQHQEKTVPGSKTYGDETDTTPKILTQVPTPSIVKVPPRKPIGVSRSASRRAMESPRSESQQSGVLNGEMIRSPSVRAREGSSYPSRAGSRQAQTSSRAPSRARSITRQVREYIKPTRNQQSQRPEEVSRPPSRSGGVTNQVREYFKPGSTAGSRKGSMDSRRPEVRPGSRSRSIDSFRSTMSDMVAGASAEANKVKTWKPFHRRGRSHTAGEEDAAANGESRGRTATRNGKQASQSNGKPPVDLNRELPPLPGLDSWKNYETPAITSPIKSPRSHRSTRSRQEAKPLSLEPDIGERDEIVAARMGSPTPPRSQNHSHQPSLEPTYVPPQPSGPPPPAPTEGGGAPQPPPVMSATMSGPSDFEYQIYNSSGGSHQHSPLITTSNPETKPSVPPPTASTTNTTTTTTNTKPASSIPARVDSKKDHHFHLQQHHRQQQKQKQQQRHRRSQSFQADYYPADLHEKVRQAMLGPSPTTVSGEKSPTSPIHTTTTTTAAAAATSNHGSASASTSANPGARPNKLPTIKPSRSIGGGGSGSGSGSGGGGPITGLRRAVSRSGYGGNKLSSSSASKDANASGNRSGPSSVPHSPAALPGAGSAGVGGAGGADYLSPAGATGGASSGAGKTPPFLAHSLKDRKWWQKKMGGGIVGGGRD</sequence>
<dbReference type="OrthoDB" id="5430532at2759"/>
<feature type="compositionally biased region" description="Pro residues" evidence="1">
    <location>
        <begin position="656"/>
        <end position="669"/>
    </location>
</feature>
<feature type="compositionally biased region" description="Gly residues" evidence="1">
    <location>
        <begin position="858"/>
        <end position="875"/>
    </location>
</feature>
<dbReference type="Proteomes" id="UP000268823">
    <property type="component" value="Unassembled WGS sequence"/>
</dbReference>
<feature type="compositionally biased region" description="Basic residues" evidence="1">
    <location>
        <begin position="753"/>
        <end position="777"/>
    </location>
</feature>
<protein>
    <submittedName>
        <fullName evidence="2">Uncharacterized protein</fullName>
    </submittedName>
</protein>
<comment type="caution">
    <text evidence="2">The sequence shown here is derived from an EMBL/GenBank/DDBJ whole genome shotgun (WGS) entry which is preliminary data.</text>
</comment>
<feature type="compositionally biased region" description="Basic and acidic residues" evidence="1">
    <location>
        <begin position="309"/>
        <end position="327"/>
    </location>
</feature>
<feature type="compositionally biased region" description="Low complexity" evidence="1">
    <location>
        <begin position="890"/>
        <end position="906"/>
    </location>
</feature>
<feature type="compositionally biased region" description="Low complexity" evidence="1">
    <location>
        <begin position="241"/>
        <end position="259"/>
    </location>
</feature>
<feature type="region of interest" description="Disordered" evidence="1">
    <location>
        <begin position="127"/>
        <end position="981"/>
    </location>
</feature>
<feature type="compositionally biased region" description="Polar residues" evidence="1">
    <location>
        <begin position="285"/>
        <end position="298"/>
    </location>
</feature>
<feature type="compositionally biased region" description="Pro residues" evidence="1">
    <location>
        <begin position="1"/>
        <end position="11"/>
    </location>
</feature>
<dbReference type="EMBL" id="QWIR01000278">
    <property type="protein sequence ID" value="RMY81086.1"/>
    <property type="molecule type" value="Genomic_DNA"/>
</dbReference>
<feature type="compositionally biased region" description="Low complexity" evidence="1">
    <location>
        <begin position="726"/>
        <end position="743"/>
    </location>
</feature>
<feature type="region of interest" description="Disordered" evidence="1">
    <location>
        <begin position="50"/>
        <end position="78"/>
    </location>
</feature>
<dbReference type="VEuPathDB" id="FungiDB:BTJ68_00568"/>
<feature type="compositionally biased region" description="Gly residues" evidence="1">
    <location>
        <begin position="971"/>
        <end position="981"/>
    </location>
</feature>
<gene>
    <name evidence="2" type="ORF">D0861_08424</name>
</gene>
<evidence type="ECO:0000313" key="2">
    <source>
        <dbReference type="EMBL" id="RMY81086.1"/>
    </source>
</evidence>
<accession>A0A3M7EXS7</accession>
<evidence type="ECO:0000313" key="3">
    <source>
        <dbReference type="Proteomes" id="UP000268823"/>
    </source>
</evidence>
<feature type="compositionally biased region" description="Polar residues" evidence="1">
    <location>
        <begin position="555"/>
        <end position="569"/>
    </location>
</feature>
<evidence type="ECO:0000256" key="1">
    <source>
        <dbReference type="SAM" id="MobiDB-lite"/>
    </source>
</evidence>
<reference evidence="2 3" key="1">
    <citation type="journal article" date="2018" name="BMC Genomics">
        <title>Genomic evidence for intraspecific hybridization in a clonal and extremely halotolerant yeast.</title>
        <authorList>
            <person name="Gostincar C."/>
            <person name="Stajich J.E."/>
            <person name="Zupancic J."/>
            <person name="Zalar P."/>
            <person name="Gunde-Cimerman N."/>
        </authorList>
    </citation>
    <scope>NUCLEOTIDE SEQUENCE [LARGE SCALE GENOMIC DNA]</scope>
    <source>
        <strain evidence="2 3">EXF-2788</strain>
    </source>
</reference>
<name>A0A3M7EXS7_HORWE</name>
<feature type="compositionally biased region" description="Low complexity" evidence="1">
    <location>
        <begin position="810"/>
        <end position="841"/>
    </location>
</feature>
<feature type="compositionally biased region" description="Polar residues" evidence="1">
    <location>
        <begin position="413"/>
        <end position="438"/>
    </location>
</feature>
<feature type="compositionally biased region" description="Polar residues" evidence="1">
    <location>
        <begin position="696"/>
        <end position="716"/>
    </location>
</feature>
<feature type="compositionally biased region" description="Basic and acidic residues" evidence="1">
    <location>
        <begin position="175"/>
        <end position="199"/>
    </location>
</feature>
<feature type="compositionally biased region" description="Basic and acidic residues" evidence="1">
    <location>
        <begin position="487"/>
        <end position="506"/>
    </location>
</feature>
<feature type="region of interest" description="Disordered" evidence="1">
    <location>
        <begin position="1"/>
        <end position="29"/>
    </location>
</feature>